<organism evidence="1 2">
    <name type="scientific">Entomophthora muscae</name>
    <dbReference type="NCBI Taxonomy" id="34485"/>
    <lineage>
        <taxon>Eukaryota</taxon>
        <taxon>Fungi</taxon>
        <taxon>Fungi incertae sedis</taxon>
        <taxon>Zoopagomycota</taxon>
        <taxon>Entomophthoromycotina</taxon>
        <taxon>Entomophthoromycetes</taxon>
        <taxon>Entomophthorales</taxon>
        <taxon>Entomophthoraceae</taxon>
        <taxon>Entomophthora</taxon>
    </lineage>
</organism>
<keyword evidence="2" id="KW-1185">Reference proteome</keyword>
<comment type="caution">
    <text evidence="1">The sequence shown here is derived from an EMBL/GenBank/DDBJ whole genome shotgun (WGS) entry which is preliminary data.</text>
</comment>
<reference evidence="1" key="1">
    <citation type="submission" date="2022-04" db="EMBL/GenBank/DDBJ databases">
        <title>Genome of the entomopathogenic fungus Entomophthora muscae.</title>
        <authorList>
            <person name="Elya C."/>
            <person name="Lovett B.R."/>
            <person name="Lee E."/>
            <person name="Macias A.M."/>
            <person name="Hajek A.E."/>
            <person name="De Bivort B.L."/>
            <person name="Kasson M.T."/>
            <person name="De Fine Licht H.H."/>
            <person name="Stajich J.E."/>
        </authorList>
    </citation>
    <scope>NUCLEOTIDE SEQUENCE</scope>
    <source>
        <strain evidence="1">Berkeley</strain>
    </source>
</reference>
<proteinExistence type="predicted"/>
<protein>
    <submittedName>
        <fullName evidence="1">Uncharacterized protein</fullName>
    </submittedName>
</protein>
<accession>A0ACC2TKU2</accession>
<gene>
    <name evidence="1" type="ORF">DSO57_1000922</name>
</gene>
<evidence type="ECO:0000313" key="1">
    <source>
        <dbReference type="EMBL" id="KAJ9074981.1"/>
    </source>
</evidence>
<name>A0ACC2TKU2_9FUNG</name>
<dbReference type="EMBL" id="QTSX02002842">
    <property type="protein sequence ID" value="KAJ9074981.1"/>
    <property type="molecule type" value="Genomic_DNA"/>
</dbReference>
<dbReference type="Proteomes" id="UP001165960">
    <property type="component" value="Unassembled WGS sequence"/>
</dbReference>
<sequence>MNERFSTLIVKRKALQVSIASRDSGVQQETTLNTLEESVHQLWTLQPLVESETEFIHEAHIFNSSSQDSSNGSANTGIDPNYKLSFKQVFFPKTLTVTAFLTIYVIAMH</sequence>
<evidence type="ECO:0000313" key="2">
    <source>
        <dbReference type="Proteomes" id="UP001165960"/>
    </source>
</evidence>